<dbReference type="InterPro" id="IPR011010">
    <property type="entry name" value="DNA_brk_join_enz"/>
</dbReference>
<evidence type="ECO:0000256" key="4">
    <source>
        <dbReference type="ARBA" id="ARBA00023172"/>
    </source>
</evidence>
<organism evidence="7 8">
    <name type="scientific">Acinetobacter johnsonii</name>
    <dbReference type="NCBI Taxonomy" id="40214"/>
    <lineage>
        <taxon>Bacteria</taxon>
        <taxon>Pseudomonadati</taxon>
        <taxon>Pseudomonadota</taxon>
        <taxon>Gammaproteobacteria</taxon>
        <taxon>Moraxellales</taxon>
        <taxon>Moraxellaceae</taxon>
        <taxon>Acinetobacter</taxon>
    </lineage>
</organism>
<keyword evidence="4" id="KW-0233">DNA recombination</keyword>
<evidence type="ECO:0000313" key="7">
    <source>
        <dbReference type="EMBL" id="SJX20918.1"/>
    </source>
</evidence>
<evidence type="ECO:0000256" key="2">
    <source>
        <dbReference type="ARBA" id="ARBA00022908"/>
    </source>
</evidence>
<feature type="domain" description="Tyr recombinase" evidence="5">
    <location>
        <begin position="201"/>
        <end position="367"/>
    </location>
</feature>
<dbReference type="Proteomes" id="UP000196240">
    <property type="component" value="Unassembled WGS sequence"/>
</dbReference>
<dbReference type="InterPro" id="IPR015094">
    <property type="entry name" value="Integrase_lambda-typ_DNA-bd_N"/>
</dbReference>
<accession>A0A1R7Q9I0</accession>
<sequence length="380" mass="43954">MAPRGRKSGNLDLPPHVEVDKKPNGTMYFRYLLPNGQRKSLGKDRNEAIKAAQALNTVLERNPDIVSKILSSVEKAHKQSHIPNFGQALDEYEKLHLPKKKLAKNTLVNVTANIGKYQDMWGQFYCTDITLLMISEYLKQQTDFQAEKHRSQLIDIWKYFVANGWAPENIAEKTLKPIRPEKVRTRHSNESLDIVKAVCPPWLKLAIDLALHSIQRRADLVVMERSSINIKDNTMTVLQHKSLNYDKPVFIEVDMHPELREVVLQCIEHSMRLRCPYLIATRPDRINEQIRNAKLHPFAVTEDHITKQFKKYRDLSGAYDHLELNQRPSLHDLRALGIYNITQKYGKKYAQALAGHATVKMTDHYLEGHEAPKPERISYR</sequence>
<feature type="domain" description="Integrase lambda-type N-terminal DNA-binding" evidence="6">
    <location>
        <begin position="1"/>
        <end position="63"/>
    </location>
</feature>
<dbReference type="Gene3D" id="1.10.443.10">
    <property type="entry name" value="Intergrase catalytic core"/>
    <property type="match status" value="1"/>
</dbReference>
<dbReference type="RefSeq" id="WP_087011018.1">
    <property type="nucleotide sequence ID" value="NZ_FUUY01000001.1"/>
</dbReference>
<dbReference type="EMBL" id="FUUY01000001">
    <property type="protein sequence ID" value="SJX20918.1"/>
    <property type="molecule type" value="Genomic_DNA"/>
</dbReference>
<dbReference type="SUPFAM" id="SSF56349">
    <property type="entry name" value="DNA breaking-rejoining enzymes"/>
    <property type="match status" value="1"/>
</dbReference>
<gene>
    <name evidence="7" type="ORF">ACNJC6_00518</name>
</gene>
<dbReference type="Pfam" id="PF09003">
    <property type="entry name" value="Arm-DNA-bind_1"/>
    <property type="match status" value="1"/>
</dbReference>
<dbReference type="GO" id="GO:0008907">
    <property type="term" value="F:integrase activity"/>
    <property type="evidence" value="ECO:0007669"/>
    <property type="project" value="InterPro"/>
</dbReference>
<evidence type="ECO:0000259" key="5">
    <source>
        <dbReference type="Pfam" id="PF00589"/>
    </source>
</evidence>
<proteinExistence type="inferred from homology"/>
<name>A0A1R7Q9I0_ACIJO</name>
<dbReference type="Gene3D" id="1.10.150.130">
    <property type="match status" value="1"/>
</dbReference>
<evidence type="ECO:0000313" key="8">
    <source>
        <dbReference type="Proteomes" id="UP000196240"/>
    </source>
</evidence>
<dbReference type="InterPro" id="IPR013762">
    <property type="entry name" value="Integrase-like_cat_sf"/>
</dbReference>
<dbReference type="GO" id="GO:0003677">
    <property type="term" value="F:DNA binding"/>
    <property type="evidence" value="ECO:0007669"/>
    <property type="project" value="UniProtKB-KW"/>
</dbReference>
<dbReference type="Pfam" id="PF00589">
    <property type="entry name" value="Phage_integrase"/>
    <property type="match status" value="1"/>
</dbReference>
<keyword evidence="2" id="KW-0229">DNA integration</keyword>
<dbReference type="AlphaFoldDB" id="A0A1R7Q9I0"/>
<keyword evidence="3" id="KW-0238">DNA-binding</keyword>
<reference evidence="7 8" key="1">
    <citation type="submission" date="2017-02" db="EMBL/GenBank/DDBJ databases">
        <authorList>
            <person name="Peterson S.W."/>
        </authorList>
    </citation>
    <scope>NUCLEOTIDE SEQUENCE [LARGE SCALE GENOMIC DNA]</scope>
    <source>
        <strain evidence="7">C6</strain>
    </source>
</reference>
<dbReference type="GO" id="GO:0006310">
    <property type="term" value="P:DNA recombination"/>
    <property type="evidence" value="ECO:0007669"/>
    <property type="project" value="UniProtKB-KW"/>
</dbReference>
<evidence type="ECO:0000256" key="3">
    <source>
        <dbReference type="ARBA" id="ARBA00023125"/>
    </source>
</evidence>
<dbReference type="Gene3D" id="3.30.160.60">
    <property type="entry name" value="Classic Zinc Finger"/>
    <property type="match status" value="1"/>
</dbReference>
<comment type="similarity">
    <text evidence="1">Belongs to the 'phage' integrase family.</text>
</comment>
<evidence type="ECO:0000259" key="6">
    <source>
        <dbReference type="Pfam" id="PF09003"/>
    </source>
</evidence>
<protein>
    <submittedName>
        <fullName evidence="7">Phage integrase family protein</fullName>
    </submittedName>
</protein>
<evidence type="ECO:0000256" key="1">
    <source>
        <dbReference type="ARBA" id="ARBA00008857"/>
    </source>
</evidence>
<dbReference type="InterPro" id="IPR002104">
    <property type="entry name" value="Integrase_catalytic"/>
</dbReference>
<dbReference type="InterPro" id="IPR010998">
    <property type="entry name" value="Integrase_recombinase_N"/>
</dbReference>